<organism evidence="1 2">
    <name type="scientific">Ladona fulva</name>
    <name type="common">Scarce chaser dragonfly</name>
    <name type="synonym">Libellula fulva</name>
    <dbReference type="NCBI Taxonomy" id="123851"/>
    <lineage>
        <taxon>Eukaryota</taxon>
        <taxon>Metazoa</taxon>
        <taxon>Ecdysozoa</taxon>
        <taxon>Arthropoda</taxon>
        <taxon>Hexapoda</taxon>
        <taxon>Insecta</taxon>
        <taxon>Pterygota</taxon>
        <taxon>Palaeoptera</taxon>
        <taxon>Odonata</taxon>
        <taxon>Epiprocta</taxon>
        <taxon>Anisoptera</taxon>
        <taxon>Libelluloidea</taxon>
        <taxon>Libellulidae</taxon>
        <taxon>Ladona</taxon>
    </lineage>
</organism>
<dbReference type="AlphaFoldDB" id="A0A8K0KFP8"/>
<dbReference type="EMBL" id="KZ308797">
    <property type="protein sequence ID" value="KAG8234331.1"/>
    <property type="molecule type" value="Genomic_DNA"/>
</dbReference>
<dbReference type="Proteomes" id="UP000792457">
    <property type="component" value="Unassembled WGS sequence"/>
</dbReference>
<name>A0A8K0KFP8_LADFU</name>
<gene>
    <name evidence="1" type="ORF">J437_LFUL017736</name>
</gene>
<evidence type="ECO:0000313" key="2">
    <source>
        <dbReference type="Proteomes" id="UP000792457"/>
    </source>
</evidence>
<accession>A0A8K0KFP8</accession>
<evidence type="ECO:0000313" key="1">
    <source>
        <dbReference type="EMBL" id="KAG8234331.1"/>
    </source>
</evidence>
<keyword evidence="2" id="KW-1185">Reference proteome</keyword>
<comment type="caution">
    <text evidence="1">The sequence shown here is derived from an EMBL/GenBank/DDBJ whole genome shotgun (WGS) entry which is preliminary data.</text>
</comment>
<sequence>MDMRPKATKTCPPSSDPSLMAVNEILREVSKSSRGIIKIINNTSKNKTKRKTTKRIRLNPNYIPGMVYFLHDD</sequence>
<protein>
    <submittedName>
        <fullName evidence="1">Uncharacterized protein</fullName>
    </submittedName>
</protein>
<reference evidence="1" key="1">
    <citation type="submission" date="2013-04" db="EMBL/GenBank/DDBJ databases">
        <authorList>
            <person name="Qu J."/>
            <person name="Murali S.C."/>
            <person name="Bandaranaike D."/>
            <person name="Bellair M."/>
            <person name="Blankenburg K."/>
            <person name="Chao H."/>
            <person name="Dinh H."/>
            <person name="Doddapaneni H."/>
            <person name="Downs B."/>
            <person name="Dugan-Rocha S."/>
            <person name="Elkadiri S."/>
            <person name="Gnanaolivu R.D."/>
            <person name="Hernandez B."/>
            <person name="Javaid M."/>
            <person name="Jayaseelan J.C."/>
            <person name="Lee S."/>
            <person name="Li M."/>
            <person name="Ming W."/>
            <person name="Munidasa M."/>
            <person name="Muniz J."/>
            <person name="Nguyen L."/>
            <person name="Ongeri F."/>
            <person name="Osuji N."/>
            <person name="Pu L.-L."/>
            <person name="Puazo M."/>
            <person name="Qu C."/>
            <person name="Quiroz J."/>
            <person name="Raj R."/>
            <person name="Weissenberger G."/>
            <person name="Xin Y."/>
            <person name="Zou X."/>
            <person name="Han Y."/>
            <person name="Richards S."/>
            <person name="Worley K."/>
            <person name="Muzny D."/>
            <person name="Gibbs R."/>
        </authorList>
    </citation>
    <scope>NUCLEOTIDE SEQUENCE</scope>
    <source>
        <strain evidence="1">Sampled in the wild</strain>
    </source>
</reference>
<proteinExistence type="predicted"/>
<reference evidence="1" key="2">
    <citation type="submission" date="2017-10" db="EMBL/GenBank/DDBJ databases">
        <title>Ladona fulva Genome sequencing and assembly.</title>
        <authorList>
            <person name="Murali S."/>
            <person name="Richards S."/>
            <person name="Bandaranaike D."/>
            <person name="Bellair M."/>
            <person name="Blankenburg K."/>
            <person name="Chao H."/>
            <person name="Dinh H."/>
            <person name="Doddapaneni H."/>
            <person name="Dugan-Rocha S."/>
            <person name="Elkadiri S."/>
            <person name="Gnanaolivu R."/>
            <person name="Hernandez B."/>
            <person name="Skinner E."/>
            <person name="Javaid M."/>
            <person name="Lee S."/>
            <person name="Li M."/>
            <person name="Ming W."/>
            <person name="Munidasa M."/>
            <person name="Muniz J."/>
            <person name="Nguyen L."/>
            <person name="Hughes D."/>
            <person name="Osuji N."/>
            <person name="Pu L.-L."/>
            <person name="Puazo M."/>
            <person name="Qu C."/>
            <person name="Quiroz J."/>
            <person name="Raj R."/>
            <person name="Weissenberger G."/>
            <person name="Xin Y."/>
            <person name="Zou X."/>
            <person name="Han Y."/>
            <person name="Worley K."/>
            <person name="Muzny D."/>
            <person name="Gibbs R."/>
        </authorList>
    </citation>
    <scope>NUCLEOTIDE SEQUENCE</scope>
    <source>
        <strain evidence="1">Sampled in the wild</strain>
    </source>
</reference>